<dbReference type="Gene3D" id="3.90.176.10">
    <property type="entry name" value="Toxin ADP-ribosyltransferase, Chain A, domain 1"/>
    <property type="match status" value="2"/>
</dbReference>
<dbReference type="SUPFAM" id="SSF56399">
    <property type="entry name" value="ADP-ribosylation"/>
    <property type="match status" value="2"/>
</dbReference>
<feature type="compositionally biased region" description="Gly residues" evidence="1">
    <location>
        <begin position="528"/>
        <end position="540"/>
    </location>
</feature>
<comment type="caution">
    <text evidence="3">The sequence shown here is derived from an EMBL/GenBank/DDBJ whole genome shotgun (WGS) entry which is preliminary data.</text>
</comment>
<dbReference type="GO" id="GO:0005576">
    <property type="term" value="C:extracellular region"/>
    <property type="evidence" value="ECO:0007669"/>
    <property type="project" value="InterPro"/>
</dbReference>
<feature type="domain" description="ADP ribosyltransferase" evidence="2">
    <location>
        <begin position="345"/>
        <end position="500"/>
    </location>
</feature>
<reference evidence="3 4" key="2">
    <citation type="submission" date="2020-03" db="EMBL/GenBank/DDBJ databases">
        <authorList>
            <person name="Ichikawa N."/>
            <person name="Kimura A."/>
            <person name="Kitahashi Y."/>
            <person name="Uohara A."/>
        </authorList>
    </citation>
    <scope>NUCLEOTIDE SEQUENCE [LARGE SCALE GENOMIC DNA]</scope>
    <source>
        <strain evidence="3 4">NBRC 108639</strain>
    </source>
</reference>
<feature type="compositionally biased region" description="Low complexity" evidence="1">
    <location>
        <begin position="236"/>
        <end position="249"/>
    </location>
</feature>
<feature type="compositionally biased region" description="Low complexity" evidence="1">
    <location>
        <begin position="562"/>
        <end position="586"/>
    </location>
</feature>
<dbReference type="InterPro" id="IPR003540">
    <property type="entry name" value="ADP-ribosyltransferase"/>
</dbReference>
<evidence type="ECO:0000313" key="4">
    <source>
        <dbReference type="Proteomes" id="UP000482800"/>
    </source>
</evidence>
<feature type="region of interest" description="Disordered" evidence="1">
    <location>
        <begin position="209"/>
        <end position="254"/>
    </location>
</feature>
<dbReference type="Pfam" id="PF03496">
    <property type="entry name" value="ADPrib_exo_Tox"/>
    <property type="match status" value="1"/>
</dbReference>
<sequence>MTVARRKFNPTLHPRDKNGRFTRSGTRDLKKGDRTAAAAVMAGFKPKRGVAGAKAAGYLSGISGSSGPGQTSAVQRYLNEGGFVDVHQALRAGKGADNPDVAELDAAMIELPDDLLVSRRVPLAMFGDATPDQLVGMKVRDAAYSPVSLSTVPGKADDVRLRIAVPKGTPAIVAPDSGELVLDRDLEMAVTSVEKNTVGGWDMHLVVLPKDGARDGSGGRSPAGGERSDQTPEAEPPAADAMPEASPAPSGDDTDAALRAELMRLRVPELQRRARERGLKPGRARKSQLVDMIVADERGDDSGDTTPAPEAPAPAAPSRTTGPLVGDAARDAAPVSIARGRARGGLTRAERQALVDYRGSLYLSANGVLRQGAGQVPDSPEYRTLARRIEGTDAAIAKSPLTADVEVARGVKTGRAVFGDAWDGDLTGAEWVEHAYVSTSTSEKTAGQFADFGARGGAKMRIRVPAGTPGVELSGGGIGASSESEILLRRGLTMRVVSDSGPGENRELVVEVVPDGGADTVGRRRGAAGVGGSRGPGGAGQDDDGLPGGANPAAAGGDGDADTAGVTADEPTTAATAPAGGAVTGARSATPPTPNTWGQATGGNDPIHFHDDGEIGTAIKAMGDDALMDIDGEPLADILGRLATDAVLGRGTSQQTLDGIKAVRDRLPDGSQARRQLDLAIDRLDAPDSPAPELPDGTPDALRQLAADLHAVPLVRREPGPEEDALADLATQVAAGRLSGRRLADAIRRLRNRRHESVEGKFEIDRAVDRAVAALTAR</sequence>
<dbReference type="Proteomes" id="UP000482800">
    <property type="component" value="Unassembled WGS sequence"/>
</dbReference>
<accession>A0A6V8KBY3</accession>
<feature type="region of interest" description="Disordered" evidence="1">
    <location>
        <begin position="297"/>
        <end position="326"/>
    </location>
</feature>
<evidence type="ECO:0000256" key="1">
    <source>
        <dbReference type="SAM" id="MobiDB-lite"/>
    </source>
</evidence>
<evidence type="ECO:0000313" key="3">
    <source>
        <dbReference type="EMBL" id="GFJ79496.1"/>
    </source>
</evidence>
<dbReference type="PROSITE" id="PS51996">
    <property type="entry name" value="TR_MART"/>
    <property type="match status" value="1"/>
</dbReference>
<reference evidence="3 4" key="1">
    <citation type="submission" date="2020-03" db="EMBL/GenBank/DDBJ databases">
        <title>Whole genome shotgun sequence of Phytohabitans houttuyneae NBRC 108639.</title>
        <authorList>
            <person name="Komaki H."/>
            <person name="Tamura T."/>
        </authorList>
    </citation>
    <scope>NUCLEOTIDE SEQUENCE [LARGE SCALE GENOMIC DNA]</scope>
    <source>
        <strain evidence="3 4">NBRC 108639</strain>
    </source>
</reference>
<gene>
    <name evidence="3" type="ORF">Phou_036760</name>
</gene>
<keyword evidence="4" id="KW-1185">Reference proteome</keyword>
<feature type="region of interest" description="Disordered" evidence="1">
    <location>
        <begin position="1"/>
        <end position="32"/>
    </location>
</feature>
<name>A0A6V8KBY3_9ACTN</name>
<feature type="region of interest" description="Disordered" evidence="1">
    <location>
        <begin position="516"/>
        <end position="607"/>
    </location>
</feature>
<protein>
    <recommendedName>
        <fullName evidence="2">ADP ribosyltransferase domain-containing protein</fullName>
    </recommendedName>
</protein>
<dbReference type="RefSeq" id="WP_173057026.1">
    <property type="nucleotide sequence ID" value="NZ_BAABGO010000001.1"/>
</dbReference>
<dbReference type="EMBL" id="BLPF01000001">
    <property type="protein sequence ID" value="GFJ79496.1"/>
    <property type="molecule type" value="Genomic_DNA"/>
</dbReference>
<proteinExistence type="predicted"/>
<organism evidence="3 4">
    <name type="scientific">Phytohabitans houttuyneae</name>
    <dbReference type="NCBI Taxonomy" id="1076126"/>
    <lineage>
        <taxon>Bacteria</taxon>
        <taxon>Bacillati</taxon>
        <taxon>Actinomycetota</taxon>
        <taxon>Actinomycetes</taxon>
        <taxon>Micromonosporales</taxon>
        <taxon>Micromonosporaceae</taxon>
    </lineage>
</organism>
<evidence type="ECO:0000259" key="2">
    <source>
        <dbReference type="Pfam" id="PF03496"/>
    </source>
</evidence>
<dbReference type="AlphaFoldDB" id="A0A6V8KBY3"/>
<feature type="compositionally biased region" description="Basic and acidic residues" evidence="1">
    <location>
        <begin position="13"/>
        <end position="32"/>
    </location>
</feature>